<dbReference type="EC" id="2.4.1.80" evidence="5"/>
<dbReference type="GO" id="GO:0008120">
    <property type="term" value="F:ceramide glucosyltransferase activity"/>
    <property type="evidence" value="ECO:0007669"/>
    <property type="project" value="UniProtKB-EC"/>
</dbReference>
<evidence type="ECO:0000256" key="2">
    <source>
        <dbReference type="ARBA" id="ARBA00004760"/>
    </source>
</evidence>
<evidence type="ECO:0000256" key="14">
    <source>
        <dbReference type="ARBA" id="ARBA00032575"/>
    </source>
</evidence>
<keyword evidence="17" id="KW-1185">Reference proteome</keyword>
<name>A0A1R1PNK7_ZANCU</name>
<comment type="pathway">
    <text evidence="2">Lipid metabolism; sphingolipid metabolism.</text>
</comment>
<keyword evidence="9 15" id="KW-0812">Transmembrane</keyword>
<keyword evidence="10 15" id="KW-1133">Transmembrane helix</keyword>
<feature type="transmembrane region" description="Helical" evidence="15">
    <location>
        <begin position="203"/>
        <end position="220"/>
    </location>
</feature>
<evidence type="ECO:0000256" key="4">
    <source>
        <dbReference type="ARBA" id="ARBA00006739"/>
    </source>
</evidence>
<dbReference type="OrthoDB" id="1483400at2759"/>
<dbReference type="PANTHER" id="PTHR12726">
    <property type="entry name" value="CERAMIDE GLUCOSYLTRANSFERASE"/>
    <property type="match status" value="1"/>
</dbReference>
<evidence type="ECO:0000256" key="12">
    <source>
        <dbReference type="ARBA" id="ARBA00031017"/>
    </source>
</evidence>
<evidence type="ECO:0000256" key="1">
    <source>
        <dbReference type="ARBA" id="ARBA00004141"/>
    </source>
</evidence>
<evidence type="ECO:0000256" key="5">
    <source>
        <dbReference type="ARBA" id="ARBA00012699"/>
    </source>
</evidence>
<dbReference type="EMBL" id="LSSK01000647">
    <property type="protein sequence ID" value="OMH82521.1"/>
    <property type="molecule type" value="Genomic_DNA"/>
</dbReference>
<dbReference type="GO" id="GO:0016020">
    <property type="term" value="C:membrane"/>
    <property type="evidence" value="ECO:0007669"/>
    <property type="project" value="UniProtKB-SubCell"/>
</dbReference>
<evidence type="ECO:0000256" key="9">
    <source>
        <dbReference type="ARBA" id="ARBA00022692"/>
    </source>
</evidence>
<evidence type="ECO:0000256" key="11">
    <source>
        <dbReference type="ARBA" id="ARBA00023136"/>
    </source>
</evidence>
<sequence>MFENPKVSNMKAAFDVAKYDMVWVCDSNARSDLNALENAVEIFENDSSVGVVHHLIWAVDANTIGGAIETAFLNSTHARMYLAINSLKLDSCLTGKSNFYRISSLEKFGGIAAFGKYIAEDNMIGQKLWRDGLAHRMTYNLALTSVKGMSLSSYFKRRIRWVRVRVCTVPGAVLLEPFTESVVVGVLTSLALNSLYGVPKAQFLIWHFLLWFISDFMLFLRQRKQTEGGIPKLSMQLILSYFIRELSALPVWIIGISGNTASWRDKLYKINFDGSINAM</sequence>
<comment type="subcellular location">
    <subcellularLocation>
        <location evidence="1">Membrane</location>
        <topology evidence="1">Multi-pass membrane protein</topology>
    </subcellularLocation>
</comment>
<evidence type="ECO:0000256" key="15">
    <source>
        <dbReference type="SAM" id="Phobius"/>
    </source>
</evidence>
<comment type="caution">
    <text evidence="16">The sequence shown here is derived from an EMBL/GenBank/DDBJ whole genome shotgun (WGS) entry which is preliminary data.</text>
</comment>
<evidence type="ECO:0000256" key="7">
    <source>
        <dbReference type="ARBA" id="ARBA00022676"/>
    </source>
</evidence>
<proteinExistence type="inferred from homology"/>
<gene>
    <name evidence="16" type="ORF">AX774_g4002</name>
</gene>
<dbReference type="PANTHER" id="PTHR12726:SF0">
    <property type="entry name" value="CERAMIDE GLUCOSYLTRANSFERASE"/>
    <property type="match status" value="1"/>
</dbReference>
<reference evidence="17" key="1">
    <citation type="submission" date="2017-01" db="EMBL/GenBank/DDBJ databases">
        <authorList>
            <person name="Wang Y."/>
            <person name="White M."/>
            <person name="Kvist S."/>
            <person name="Moncalvo J.-M."/>
        </authorList>
    </citation>
    <scope>NUCLEOTIDE SEQUENCE [LARGE SCALE GENOMIC DNA]</scope>
    <source>
        <strain evidence="17">COL-18-3</strain>
    </source>
</reference>
<comment type="pathway">
    <text evidence="3">Sphingolipid metabolism.</text>
</comment>
<dbReference type="UniPathway" id="UPA00222"/>
<keyword evidence="7" id="KW-0328">Glycosyltransferase</keyword>
<evidence type="ECO:0000313" key="16">
    <source>
        <dbReference type="EMBL" id="OMH82521.1"/>
    </source>
</evidence>
<comment type="similarity">
    <text evidence="4">Belongs to the glycosyltransferase 2 family.</text>
</comment>
<evidence type="ECO:0000256" key="3">
    <source>
        <dbReference type="ARBA" id="ARBA00004991"/>
    </source>
</evidence>
<keyword evidence="8 16" id="KW-0808">Transferase</keyword>
<evidence type="ECO:0000256" key="8">
    <source>
        <dbReference type="ARBA" id="ARBA00022679"/>
    </source>
</evidence>
<evidence type="ECO:0000256" key="10">
    <source>
        <dbReference type="ARBA" id="ARBA00022989"/>
    </source>
</evidence>
<dbReference type="AlphaFoldDB" id="A0A1R1PNK7"/>
<dbReference type="Proteomes" id="UP000188320">
    <property type="component" value="Unassembled WGS sequence"/>
</dbReference>
<dbReference type="InterPro" id="IPR025993">
    <property type="entry name" value="Ceramide_glucosylTrfase"/>
</dbReference>
<evidence type="ECO:0000256" key="13">
    <source>
        <dbReference type="ARBA" id="ARBA00031543"/>
    </source>
</evidence>
<dbReference type="Gene3D" id="3.90.550.10">
    <property type="entry name" value="Spore Coat Polysaccharide Biosynthesis Protein SpsA, Chain A"/>
    <property type="match status" value="1"/>
</dbReference>
<keyword evidence="11 15" id="KW-0472">Membrane</keyword>
<accession>A0A1R1PNK7</accession>
<feature type="transmembrane region" description="Helical" evidence="15">
    <location>
        <begin position="241"/>
        <end position="258"/>
    </location>
</feature>
<protein>
    <recommendedName>
        <fullName evidence="6">Ceramide glucosyltransferase</fullName>
        <ecNumber evidence="5">2.4.1.80</ecNumber>
    </recommendedName>
    <alternativeName>
        <fullName evidence="13">Glucosylceramide synthase</fullName>
    </alternativeName>
    <alternativeName>
        <fullName evidence="14">UDP-glucose ceramide glucosyltransferase</fullName>
    </alternativeName>
    <alternativeName>
        <fullName evidence="12">UDP-glucose:N-acylsphingosine D-glucosyltransferase</fullName>
    </alternativeName>
</protein>
<evidence type="ECO:0000313" key="17">
    <source>
        <dbReference type="Proteomes" id="UP000188320"/>
    </source>
</evidence>
<feature type="transmembrane region" description="Helical" evidence="15">
    <location>
        <begin position="166"/>
        <end position="191"/>
    </location>
</feature>
<dbReference type="GO" id="GO:0006679">
    <property type="term" value="P:glucosylceramide biosynthetic process"/>
    <property type="evidence" value="ECO:0007669"/>
    <property type="project" value="TreeGrafter"/>
</dbReference>
<evidence type="ECO:0000256" key="6">
    <source>
        <dbReference type="ARBA" id="ARBA00019988"/>
    </source>
</evidence>
<dbReference type="SUPFAM" id="SSF53448">
    <property type="entry name" value="Nucleotide-diphospho-sugar transferases"/>
    <property type="match status" value="1"/>
</dbReference>
<dbReference type="InterPro" id="IPR029044">
    <property type="entry name" value="Nucleotide-diphossugar_trans"/>
</dbReference>
<organism evidence="16 17">
    <name type="scientific">Zancudomyces culisetae</name>
    <name type="common">Gut fungus</name>
    <name type="synonym">Smittium culisetae</name>
    <dbReference type="NCBI Taxonomy" id="1213189"/>
    <lineage>
        <taxon>Eukaryota</taxon>
        <taxon>Fungi</taxon>
        <taxon>Fungi incertae sedis</taxon>
        <taxon>Zoopagomycota</taxon>
        <taxon>Kickxellomycotina</taxon>
        <taxon>Harpellomycetes</taxon>
        <taxon>Harpellales</taxon>
        <taxon>Legeriomycetaceae</taxon>
        <taxon>Zancudomyces</taxon>
    </lineage>
</organism>
<dbReference type="Pfam" id="PF13506">
    <property type="entry name" value="Glyco_transf_21"/>
    <property type="match status" value="1"/>
</dbReference>